<proteinExistence type="predicted"/>
<name>A0ABT9BGH8_9BACT</name>
<reference evidence="1" key="1">
    <citation type="submission" date="2023-07" db="EMBL/GenBank/DDBJ databases">
        <authorList>
            <person name="Kim M.K."/>
        </authorList>
    </citation>
    <scope>NUCLEOTIDE SEQUENCE</scope>
    <source>
        <strain evidence="1">ASUV-10-1</strain>
    </source>
</reference>
<comment type="caution">
    <text evidence="1">The sequence shown here is derived from an EMBL/GenBank/DDBJ whole genome shotgun (WGS) entry which is preliminary data.</text>
</comment>
<organism evidence="1 2">
    <name type="scientific">Hymenobacter aranciens</name>
    <dbReference type="NCBI Taxonomy" id="3063996"/>
    <lineage>
        <taxon>Bacteria</taxon>
        <taxon>Pseudomonadati</taxon>
        <taxon>Bacteroidota</taxon>
        <taxon>Cytophagia</taxon>
        <taxon>Cytophagales</taxon>
        <taxon>Hymenobacteraceae</taxon>
        <taxon>Hymenobacter</taxon>
    </lineage>
</organism>
<keyword evidence="2" id="KW-1185">Reference proteome</keyword>
<sequence length="174" mass="18997">MSSFATVYPLLADRLAAEIPGIGWIDLDQGQLTPDGQLQEYALPFHDGVVLLDFDEADWHDIGQGIQRGDAIVRVTLAVQVVADSYQCSSQRSQALAKLQLLGEIHKALQHFDGGGDFGALVRTYSRKEQSELPAIWQYSMGYKVLLTDTEGYDGATSTVSGLEPRPEAAFVLP</sequence>
<gene>
    <name evidence="1" type="ORF">Q5H93_21665</name>
</gene>
<dbReference type="Proteomes" id="UP001176429">
    <property type="component" value="Unassembled WGS sequence"/>
</dbReference>
<accession>A0ABT9BGH8</accession>
<dbReference type="EMBL" id="JAUQSY010000019">
    <property type="protein sequence ID" value="MDO7877364.1"/>
    <property type="molecule type" value="Genomic_DNA"/>
</dbReference>
<protein>
    <submittedName>
        <fullName evidence="1">Uncharacterized protein</fullName>
    </submittedName>
</protein>
<evidence type="ECO:0000313" key="2">
    <source>
        <dbReference type="Proteomes" id="UP001176429"/>
    </source>
</evidence>
<evidence type="ECO:0000313" key="1">
    <source>
        <dbReference type="EMBL" id="MDO7877364.1"/>
    </source>
</evidence>
<dbReference type="RefSeq" id="WP_305008790.1">
    <property type="nucleotide sequence ID" value="NZ_JAUQSY010000019.1"/>
</dbReference>